<dbReference type="EMBL" id="JACXVP010000006">
    <property type="protein sequence ID" value="KAG5600312.1"/>
    <property type="molecule type" value="Genomic_DNA"/>
</dbReference>
<name>A0A9J5YKU9_SOLCO</name>
<keyword evidence="3" id="KW-1185">Reference proteome</keyword>
<organism evidence="2 3">
    <name type="scientific">Solanum commersonii</name>
    <name type="common">Commerson's wild potato</name>
    <name type="synonym">Commerson's nightshade</name>
    <dbReference type="NCBI Taxonomy" id="4109"/>
    <lineage>
        <taxon>Eukaryota</taxon>
        <taxon>Viridiplantae</taxon>
        <taxon>Streptophyta</taxon>
        <taxon>Embryophyta</taxon>
        <taxon>Tracheophyta</taxon>
        <taxon>Spermatophyta</taxon>
        <taxon>Magnoliopsida</taxon>
        <taxon>eudicotyledons</taxon>
        <taxon>Gunneridae</taxon>
        <taxon>Pentapetalae</taxon>
        <taxon>asterids</taxon>
        <taxon>lamiids</taxon>
        <taxon>Solanales</taxon>
        <taxon>Solanaceae</taxon>
        <taxon>Solanoideae</taxon>
        <taxon>Solaneae</taxon>
        <taxon>Solanum</taxon>
    </lineage>
</organism>
<evidence type="ECO:0000313" key="2">
    <source>
        <dbReference type="EMBL" id="KAG5600312.1"/>
    </source>
</evidence>
<comment type="caution">
    <text evidence="2">The sequence shown here is derived from an EMBL/GenBank/DDBJ whole genome shotgun (WGS) entry which is preliminary data.</text>
</comment>
<sequence>MLSYKIKWVFIVFKKICYEGLVGITDALGDPPFGLLHRLSVFAFSIFVFWIIGRYNTALRNRLSTLKLWARLRPFSDSPNTLGDPQAFFSSLNLLMRRSNVHSKFQVVTHHYQRISSSLYLLQMKVQAQLKQLFQLTQDKKKCLFMACNGAECKEVEGAEVPEVLEARVDKDASVSNESTSTSGKVFARAALFLSTSSHMYSASIRWILVEEEGVISISLVSSRGTPAYRHSSVISTGNDNERRTDSFWNDIIVLLMKPNQKWAAILKSLCSIGTPASIHLGVVSEIKGLNTLELWVRLRSFGDSPNALGDPQAFFSSSFQPFCSFLPSSIYALPQTPNT</sequence>
<evidence type="ECO:0000256" key="1">
    <source>
        <dbReference type="SAM" id="Phobius"/>
    </source>
</evidence>
<gene>
    <name evidence="2" type="ORF">H5410_031682</name>
</gene>
<evidence type="ECO:0000313" key="3">
    <source>
        <dbReference type="Proteomes" id="UP000824120"/>
    </source>
</evidence>
<feature type="transmembrane region" description="Helical" evidence="1">
    <location>
        <begin position="35"/>
        <end position="53"/>
    </location>
</feature>
<dbReference type="Proteomes" id="UP000824120">
    <property type="component" value="Chromosome 6"/>
</dbReference>
<keyword evidence="1" id="KW-1133">Transmembrane helix</keyword>
<keyword evidence="1" id="KW-0812">Transmembrane</keyword>
<dbReference type="AlphaFoldDB" id="A0A9J5YKU9"/>
<keyword evidence="1" id="KW-0472">Membrane</keyword>
<reference evidence="2 3" key="1">
    <citation type="submission" date="2020-09" db="EMBL/GenBank/DDBJ databases">
        <title>De no assembly of potato wild relative species, Solanum commersonii.</title>
        <authorList>
            <person name="Cho K."/>
        </authorList>
    </citation>
    <scope>NUCLEOTIDE SEQUENCE [LARGE SCALE GENOMIC DNA]</scope>
    <source>
        <strain evidence="2">LZ3.2</strain>
        <tissue evidence="2">Leaf</tissue>
    </source>
</reference>
<accession>A0A9J5YKU9</accession>
<protein>
    <submittedName>
        <fullName evidence="2">Uncharacterized protein</fullName>
    </submittedName>
</protein>
<proteinExistence type="predicted"/>